<dbReference type="InterPro" id="IPR050490">
    <property type="entry name" value="Bact_solute-bd_prot1"/>
</dbReference>
<dbReference type="SUPFAM" id="SSF53850">
    <property type="entry name" value="Periplasmic binding protein-like II"/>
    <property type="match status" value="1"/>
</dbReference>
<gene>
    <name evidence="7" type="ORF">sS8_3026</name>
</gene>
<keyword evidence="8" id="KW-1185">Reference proteome</keyword>
<organism evidence="7 8">
    <name type="scientific">Methylocaldum marinum</name>
    <dbReference type="NCBI Taxonomy" id="1432792"/>
    <lineage>
        <taxon>Bacteria</taxon>
        <taxon>Pseudomonadati</taxon>
        <taxon>Pseudomonadota</taxon>
        <taxon>Gammaproteobacteria</taxon>
        <taxon>Methylococcales</taxon>
        <taxon>Methylococcaceae</taxon>
        <taxon>Methylocaldum</taxon>
    </lineage>
</organism>
<comment type="subcellular location">
    <subcellularLocation>
        <location evidence="1">Periplasm</location>
    </subcellularLocation>
</comment>
<evidence type="ECO:0000313" key="8">
    <source>
        <dbReference type="Proteomes" id="UP000266313"/>
    </source>
</evidence>
<dbReference type="GO" id="GO:0042597">
    <property type="term" value="C:periplasmic space"/>
    <property type="evidence" value="ECO:0007669"/>
    <property type="project" value="UniProtKB-SubCell"/>
</dbReference>
<keyword evidence="6" id="KW-0732">Signal</keyword>
<evidence type="ECO:0000313" key="7">
    <source>
        <dbReference type="EMBL" id="BBA34969.1"/>
    </source>
</evidence>
<protein>
    <recommendedName>
        <fullName evidence="4">sn-glycerol-3-phosphate-binding periplasmic protein UgpB</fullName>
    </recommendedName>
</protein>
<dbReference type="InterPro" id="IPR006059">
    <property type="entry name" value="SBP"/>
</dbReference>
<dbReference type="PROSITE" id="PS51257">
    <property type="entry name" value="PROKAR_LIPOPROTEIN"/>
    <property type="match status" value="1"/>
</dbReference>
<name>A0A250KYV7_9GAMM</name>
<dbReference type="PANTHER" id="PTHR43649">
    <property type="entry name" value="ARABINOSE-BINDING PROTEIN-RELATED"/>
    <property type="match status" value="1"/>
</dbReference>
<dbReference type="Proteomes" id="UP000266313">
    <property type="component" value="Chromosome"/>
</dbReference>
<accession>A0A250KYV7</accession>
<keyword evidence="5" id="KW-0813">Transport</keyword>
<dbReference type="OrthoDB" id="3225049at2"/>
<evidence type="ECO:0000256" key="5">
    <source>
        <dbReference type="ARBA" id="ARBA00022448"/>
    </source>
</evidence>
<evidence type="ECO:0000256" key="6">
    <source>
        <dbReference type="ARBA" id="ARBA00022729"/>
    </source>
</evidence>
<evidence type="ECO:0000256" key="4">
    <source>
        <dbReference type="ARBA" id="ARBA00017470"/>
    </source>
</evidence>
<comment type="similarity">
    <text evidence="2">Belongs to the bacterial solute-binding protein 1 family.</text>
</comment>
<evidence type="ECO:0000256" key="3">
    <source>
        <dbReference type="ARBA" id="ARBA00011557"/>
    </source>
</evidence>
<keyword evidence="7" id="KW-0762">Sugar transport</keyword>
<dbReference type="CDD" id="cd14748">
    <property type="entry name" value="PBP2_UgpB"/>
    <property type="match status" value="1"/>
</dbReference>
<dbReference type="RefSeq" id="WP_119630255.1">
    <property type="nucleotide sequence ID" value="NZ_AP017928.1"/>
</dbReference>
<reference evidence="7 8" key="1">
    <citation type="submission" date="2016-12" db="EMBL/GenBank/DDBJ databases">
        <title>Genome sequencing of Methylocaldum marinum.</title>
        <authorList>
            <person name="Takeuchi M."/>
            <person name="Kamagata Y."/>
            <person name="Hiraoka S."/>
            <person name="Oshima K."/>
            <person name="Hattori M."/>
            <person name="Iwasaki W."/>
        </authorList>
    </citation>
    <scope>NUCLEOTIDE SEQUENCE [LARGE SCALE GENOMIC DNA]</scope>
    <source>
        <strain evidence="7 8">S8</strain>
    </source>
</reference>
<sequence length="417" mass="47012">MSRIAPFGWIVLVLACFLSGCGRQDSDSVRLTGWIASPVEETLTRRFIDTFEQGHPDLPVRYEPITANYMDKLLLMLATGTAPEVVMIEAFWIPLLVDYDVLLPLDRFLAQDPGFFPDDFEPVLLDAFRFGGALYGLPKDYSTLALYFNPAMFAAAGLGEAPRSWREFAEHARRLTRTGDGSIDQYGYCHAEDLEYLLPFVWQNRGEYIDAQGRAVFDQPAFAEALEFLQRMKRGGIAVMPSDVGAAWNMDAFGRRRVAMAISGLWSANFMNETYAHTPYRAAPLPVGKQAASVAFAVGYAIPKRTADPDKAWQLLRYLTGPEGGRIWAESDVGLPARRSVAREAAIERDPLKRVFMQSLAHARIWRFRVNQRVLDETQSALQAVFLTGAEVRPTLKDLKRRLERGGRLYTDARRRE</sequence>
<dbReference type="EMBL" id="AP017928">
    <property type="protein sequence ID" value="BBA34969.1"/>
    <property type="molecule type" value="Genomic_DNA"/>
</dbReference>
<dbReference type="PANTHER" id="PTHR43649:SF31">
    <property type="entry name" value="SN-GLYCEROL-3-PHOSPHATE-BINDING PERIPLASMIC PROTEIN UGPB"/>
    <property type="match status" value="1"/>
</dbReference>
<evidence type="ECO:0000256" key="1">
    <source>
        <dbReference type="ARBA" id="ARBA00004418"/>
    </source>
</evidence>
<dbReference type="KEGG" id="mmai:sS8_3026"/>
<dbReference type="Pfam" id="PF01547">
    <property type="entry name" value="SBP_bac_1"/>
    <property type="match status" value="1"/>
</dbReference>
<dbReference type="AlphaFoldDB" id="A0A250KYV7"/>
<comment type="subunit">
    <text evidence="3">The complex is composed of two ATP-binding proteins (UgpC), two transmembrane proteins (UgpA and UgpE) and a solute-binding protein (UgpB).</text>
</comment>
<evidence type="ECO:0000256" key="2">
    <source>
        <dbReference type="ARBA" id="ARBA00008520"/>
    </source>
</evidence>
<proteinExistence type="inferred from homology"/>
<dbReference type="Gene3D" id="3.40.190.10">
    <property type="entry name" value="Periplasmic binding protein-like II"/>
    <property type="match status" value="2"/>
</dbReference>